<evidence type="ECO:0000313" key="3">
    <source>
        <dbReference type="Proteomes" id="UP000256964"/>
    </source>
</evidence>
<dbReference type="AlphaFoldDB" id="A0A371CXK9"/>
<proteinExistence type="predicted"/>
<evidence type="ECO:0000256" key="1">
    <source>
        <dbReference type="SAM" id="MobiDB-lite"/>
    </source>
</evidence>
<sequence length="163" mass="17703">MYKHRGDAANQLECTVLARLAACGSNLKTTRVADDCSSEARTDHLFQTRPRSTADSKSQRRRVSKTAGAQVMSAPKSDGMYSPDRVRVSRMQLDGERQNDCAAASSPASSSDASEPTERGRGEGPVRAGWWWMGKKMRTSPALITRGGGASAFLAARKTRQRP</sequence>
<dbReference type="Proteomes" id="UP000256964">
    <property type="component" value="Unassembled WGS sequence"/>
</dbReference>
<accession>A0A371CXK9</accession>
<protein>
    <submittedName>
        <fullName evidence="2">Uncharacterized protein</fullName>
    </submittedName>
</protein>
<evidence type="ECO:0000313" key="2">
    <source>
        <dbReference type="EMBL" id="RDX44999.1"/>
    </source>
</evidence>
<feature type="compositionally biased region" description="Low complexity" evidence="1">
    <location>
        <begin position="102"/>
        <end position="114"/>
    </location>
</feature>
<keyword evidence="3" id="KW-1185">Reference proteome</keyword>
<dbReference type="EMBL" id="KZ857443">
    <property type="protein sequence ID" value="RDX44999.1"/>
    <property type="molecule type" value="Genomic_DNA"/>
</dbReference>
<gene>
    <name evidence="2" type="ORF">OH76DRAFT_1033388</name>
</gene>
<feature type="compositionally biased region" description="Basic and acidic residues" evidence="1">
    <location>
        <begin position="31"/>
        <end position="58"/>
    </location>
</feature>
<reference evidence="2 3" key="1">
    <citation type="journal article" date="2018" name="Biotechnol. Biofuels">
        <title>Integrative visual omics of the white-rot fungus Polyporus brumalis exposes the biotechnological potential of its oxidative enzymes for delignifying raw plant biomass.</title>
        <authorList>
            <person name="Miyauchi S."/>
            <person name="Rancon A."/>
            <person name="Drula E."/>
            <person name="Hage H."/>
            <person name="Chaduli D."/>
            <person name="Favel A."/>
            <person name="Grisel S."/>
            <person name="Henrissat B."/>
            <person name="Herpoel-Gimbert I."/>
            <person name="Ruiz-Duenas F.J."/>
            <person name="Chevret D."/>
            <person name="Hainaut M."/>
            <person name="Lin J."/>
            <person name="Wang M."/>
            <person name="Pangilinan J."/>
            <person name="Lipzen A."/>
            <person name="Lesage-Meessen L."/>
            <person name="Navarro D."/>
            <person name="Riley R."/>
            <person name="Grigoriev I.V."/>
            <person name="Zhou S."/>
            <person name="Raouche S."/>
            <person name="Rosso M.N."/>
        </authorList>
    </citation>
    <scope>NUCLEOTIDE SEQUENCE [LARGE SCALE GENOMIC DNA]</scope>
    <source>
        <strain evidence="2 3">BRFM 1820</strain>
    </source>
</reference>
<organism evidence="2 3">
    <name type="scientific">Lentinus brumalis</name>
    <dbReference type="NCBI Taxonomy" id="2498619"/>
    <lineage>
        <taxon>Eukaryota</taxon>
        <taxon>Fungi</taxon>
        <taxon>Dikarya</taxon>
        <taxon>Basidiomycota</taxon>
        <taxon>Agaricomycotina</taxon>
        <taxon>Agaricomycetes</taxon>
        <taxon>Polyporales</taxon>
        <taxon>Polyporaceae</taxon>
        <taxon>Lentinus</taxon>
    </lineage>
</organism>
<name>A0A371CXK9_9APHY</name>
<feature type="region of interest" description="Disordered" evidence="1">
    <location>
        <begin position="31"/>
        <end position="127"/>
    </location>
</feature>